<dbReference type="AlphaFoldDB" id="A0AA87ZME7"/>
<evidence type="ECO:0000313" key="2">
    <source>
        <dbReference type="Proteomes" id="UP001187192"/>
    </source>
</evidence>
<name>A0AA87ZME7_FICCA</name>
<evidence type="ECO:0000313" key="1">
    <source>
        <dbReference type="EMBL" id="GMN34875.1"/>
    </source>
</evidence>
<proteinExistence type="predicted"/>
<comment type="caution">
    <text evidence="1">The sequence shown here is derived from an EMBL/GenBank/DDBJ whole genome shotgun (WGS) entry which is preliminary data.</text>
</comment>
<dbReference type="EMBL" id="BTGU01000005">
    <property type="protein sequence ID" value="GMN34875.1"/>
    <property type="molecule type" value="Genomic_DNA"/>
</dbReference>
<keyword evidence="2" id="KW-1185">Reference proteome</keyword>
<organism evidence="1 2">
    <name type="scientific">Ficus carica</name>
    <name type="common">Common fig</name>
    <dbReference type="NCBI Taxonomy" id="3494"/>
    <lineage>
        <taxon>Eukaryota</taxon>
        <taxon>Viridiplantae</taxon>
        <taxon>Streptophyta</taxon>
        <taxon>Embryophyta</taxon>
        <taxon>Tracheophyta</taxon>
        <taxon>Spermatophyta</taxon>
        <taxon>Magnoliopsida</taxon>
        <taxon>eudicotyledons</taxon>
        <taxon>Gunneridae</taxon>
        <taxon>Pentapetalae</taxon>
        <taxon>rosids</taxon>
        <taxon>fabids</taxon>
        <taxon>Rosales</taxon>
        <taxon>Moraceae</taxon>
        <taxon>Ficeae</taxon>
        <taxon>Ficus</taxon>
    </lineage>
</organism>
<dbReference type="Proteomes" id="UP001187192">
    <property type="component" value="Unassembled WGS sequence"/>
</dbReference>
<gene>
    <name evidence="1" type="ORF">TIFTF001_004944</name>
</gene>
<sequence length="127" mass="13807">MSRLGLYDGSATIDIAGAKSIVVAISKGIGKGSAAALQRSTTRRLPNVAISRRSPWRPWRLVGVDGMCRQRYCELRREVEHPNNQYVFVVLCLSSHNVCPGCDELNSDDHKEDGSEGDTCCDPGPCG</sequence>
<accession>A0AA87ZME7</accession>
<reference evidence="1" key="1">
    <citation type="submission" date="2023-07" db="EMBL/GenBank/DDBJ databases">
        <title>draft genome sequence of fig (Ficus carica).</title>
        <authorList>
            <person name="Takahashi T."/>
            <person name="Nishimura K."/>
        </authorList>
    </citation>
    <scope>NUCLEOTIDE SEQUENCE</scope>
</reference>
<protein>
    <submittedName>
        <fullName evidence="1">Uncharacterized protein</fullName>
    </submittedName>
</protein>